<comment type="subcellular location">
    <subcellularLocation>
        <location evidence="3">Cell membrane</location>
        <location evidence="3">Sarcolemma</location>
        <topology evidence="3">Single-pass type II membrane protein</topology>
    </subcellularLocation>
    <subcellularLocation>
        <location evidence="2">Cytoplasm</location>
        <location evidence="2">Cytoskeleton</location>
    </subcellularLocation>
</comment>
<gene>
    <name evidence="16" type="ORF">PACLA_8A070776</name>
</gene>
<evidence type="ECO:0000256" key="11">
    <source>
        <dbReference type="ARBA" id="ARBA00023136"/>
    </source>
</evidence>
<evidence type="ECO:0000256" key="4">
    <source>
        <dbReference type="ARBA" id="ARBA00007574"/>
    </source>
</evidence>
<dbReference type="OrthoDB" id="5843723at2759"/>
<dbReference type="Pfam" id="PF04790">
    <property type="entry name" value="Sarcoglycan_1"/>
    <property type="match status" value="1"/>
</dbReference>
<organism evidence="16 17">
    <name type="scientific">Paramuricea clavata</name>
    <name type="common">Red gorgonian</name>
    <name type="synonym">Violescent sea-whip</name>
    <dbReference type="NCBI Taxonomy" id="317549"/>
    <lineage>
        <taxon>Eukaryota</taxon>
        <taxon>Metazoa</taxon>
        <taxon>Cnidaria</taxon>
        <taxon>Anthozoa</taxon>
        <taxon>Octocorallia</taxon>
        <taxon>Malacalcyonacea</taxon>
        <taxon>Plexauridae</taxon>
        <taxon>Paramuricea</taxon>
    </lineage>
</organism>
<evidence type="ECO:0000256" key="1">
    <source>
        <dbReference type="ARBA" id="ARBA00002860"/>
    </source>
</evidence>
<comment type="similarity">
    <text evidence="4">Belongs to the sarcoglycan beta/delta/gamma/zeta family.</text>
</comment>
<dbReference type="AlphaFoldDB" id="A0A6S7FLP2"/>
<evidence type="ECO:0000256" key="14">
    <source>
        <dbReference type="ARBA" id="ARBA00023212"/>
    </source>
</evidence>
<evidence type="ECO:0000256" key="5">
    <source>
        <dbReference type="ARBA" id="ARBA00015329"/>
    </source>
</evidence>
<evidence type="ECO:0000256" key="2">
    <source>
        <dbReference type="ARBA" id="ARBA00004245"/>
    </source>
</evidence>
<evidence type="ECO:0000256" key="15">
    <source>
        <dbReference type="ARBA" id="ARBA00026041"/>
    </source>
</evidence>
<evidence type="ECO:0000256" key="12">
    <source>
        <dbReference type="ARBA" id="ARBA00023157"/>
    </source>
</evidence>
<evidence type="ECO:0000256" key="7">
    <source>
        <dbReference type="ARBA" id="ARBA00022490"/>
    </source>
</evidence>
<comment type="caution">
    <text evidence="16">The sequence shown here is derived from an EMBL/GenBank/DDBJ whole genome shotgun (WGS) entry which is preliminary data.</text>
</comment>
<keyword evidence="11" id="KW-0472">Membrane</keyword>
<evidence type="ECO:0000256" key="13">
    <source>
        <dbReference type="ARBA" id="ARBA00023180"/>
    </source>
</evidence>
<accession>A0A6S7FLP2</accession>
<evidence type="ECO:0000256" key="9">
    <source>
        <dbReference type="ARBA" id="ARBA00022968"/>
    </source>
</evidence>
<dbReference type="GO" id="GO:0016012">
    <property type="term" value="C:sarcoglycan complex"/>
    <property type="evidence" value="ECO:0007669"/>
    <property type="project" value="InterPro"/>
</dbReference>
<keyword evidence="13" id="KW-0325">Glycoprotein</keyword>
<comment type="subunit">
    <text evidence="15">Cross-link to form 2 major subcomplexes: one consisting of SGCB, SGCD and SGCG and the other consisting of SGCB and SGCD. The association between SGCB and SGCG is particularly strong while SGCA is loosely associated with the other sarcoglycans.</text>
</comment>
<keyword evidence="7" id="KW-0963">Cytoplasm</keyword>
<keyword evidence="10" id="KW-1133">Transmembrane helix</keyword>
<dbReference type="GO" id="GO:0042383">
    <property type="term" value="C:sarcolemma"/>
    <property type="evidence" value="ECO:0007669"/>
    <property type="project" value="UniProtKB-SubCell"/>
</dbReference>
<dbReference type="InterPro" id="IPR027659">
    <property type="entry name" value="Sgcb"/>
</dbReference>
<keyword evidence="6" id="KW-1003">Cell membrane</keyword>
<evidence type="ECO:0000256" key="3">
    <source>
        <dbReference type="ARBA" id="ARBA00004274"/>
    </source>
</evidence>
<dbReference type="Proteomes" id="UP001152795">
    <property type="component" value="Unassembled WGS sequence"/>
</dbReference>
<proteinExistence type="inferred from homology"/>
<dbReference type="GO" id="GO:0005856">
    <property type="term" value="C:cytoskeleton"/>
    <property type="evidence" value="ECO:0007669"/>
    <property type="project" value="UniProtKB-SubCell"/>
</dbReference>
<evidence type="ECO:0000313" key="16">
    <source>
        <dbReference type="EMBL" id="CAB3980725.1"/>
    </source>
</evidence>
<evidence type="ECO:0000256" key="6">
    <source>
        <dbReference type="ARBA" id="ARBA00022475"/>
    </source>
</evidence>
<keyword evidence="14" id="KW-0206">Cytoskeleton</keyword>
<dbReference type="PANTHER" id="PTHR21142:SF2">
    <property type="entry name" value="BETA-SARCOGLYCAN"/>
    <property type="match status" value="1"/>
</dbReference>
<sequence length="261" mass="29343">MSNDNSSRQRKGMWQKLKEKKAIEREHESNFKAGRIPIHERNLHRTGIRGRKRYIYYAFLYLLGILCFINLVMLCIMLSVLRIDKSGMESLSLFKSGLVRWMHGGDLQKVVLKTGEIGTFQDRSLDIRGNNAGAKFVHVVPGTNGSSAYIGPDHTLLKAKNGVRIVSSEIDKTVLHIAEREVVWDVPAKAVDLDTTYVVSHRITSDDGKDLRIEPAGTVTIRGNENVFIDSGKLNLKAKNSITLGIGKEVSERFSVYTHTY</sequence>
<name>A0A6S7FLP2_PARCT</name>
<keyword evidence="8" id="KW-0812">Transmembrane</keyword>
<dbReference type="PANTHER" id="PTHR21142">
    <property type="entry name" value="SARCOGLYCANS"/>
    <property type="match status" value="1"/>
</dbReference>
<keyword evidence="17" id="KW-1185">Reference proteome</keyword>
<evidence type="ECO:0000256" key="8">
    <source>
        <dbReference type="ARBA" id="ARBA00022692"/>
    </source>
</evidence>
<evidence type="ECO:0000313" key="17">
    <source>
        <dbReference type="Proteomes" id="UP001152795"/>
    </source>
</evidence>
<dbReference type="InterPro" id="IPR006875">
    <property type="entry name" value="Sarcoglycan"/>
</dbReference>
<reference evidence="16" key="1">
    <citation type="submission" date="2020-04" db="EMBL/GenBank/DDBJ databases">
        <authorList>
            <person name="Alioto T."/>
            <person name="Alioto T."/>
            <person name="Gomez Garrido J."/>
        </authorList>
    </citation>
    <scope>NUCLEOTIDE SEQUENCE</scope>
    <source>
        <strain evidence="16">A484AB</strain>
    </source>
</reference>
<dbReference type="GO" id="GO:0007517">
    <property type="term" value="P:muscle organ development"/>
    <property type="evidence" value="ECO:0007669"/>
    <property type="project" value="InterPro"/>
</dbReference>
<comment type="function">
    <text evidence="1">Component of the sarcoglycan complex, a subcomplex of the dystrophin-glycoprotein complex which forms a link between the F-actin cytoskeleton and the extracellular matrix.</text>
</comment>
<evidence type="ECO:0000256" key="10">
    <source>
        <dbReference type="ARBA" id="ARBA00022989"/>
    </source>
</evidence>
<keyword evidence="9" id="KW-0735">Signal-anchor</keyword>
<protein>
    <recommendedName>
        <fullName evidence="5">Beta-sarcoglycan</fullName>
    </recommendedName>
</protein>
<dbReference type="EMBL" id="CACRXK020000318">
    <property type="protein sequence ID" value="CAB3980725.1"/>
    <property type="molecule type" value="Genomic_DNA"/>
</dbReference>
<keyword evidence="12" id="KW-1015">Disulfide bond</keyword>